<dbReference type="InterPro" id="IPR043186">
    <property type="entry name" value="Str14"/>
</dbReference>
<keyword evidence="3" id="KW-1185">Reference proteome</keyword>
<dbReference type="InterPro" id="IPR001763">
    <property type="entry name" value="Rhodanese-like_dom"/>
</dbReference>
<comment type="caution">
    <text evidence="2">The sequence shown here is derived from an EMBL/GenBank/DDBJ whole genome shotgun (WGS) entry which is preliminary data.</text>
</comment>
<dbReference type="SUPFAM" id="SSF52821">
    <property type="entry name" value="Rhodanese/Cell cycle control phosphatase"/>
    <property type="match status" value="1"/>
</dbReference>
<dbReference type="InterPro" id="IPR036873">
    <property type="entry name" value="Rhodanese-like_dom_sf"/>
</dbReference>
<organism evidence="2 3">
    <name type="scientific">Haematococcus lacustris</name>
    <name type="common">Green alga</name>
    <name type="synonym">Haematococcus pluvialis</name>
    <dbReference type="NCBI Taxonomy" id="44745"/>
    <lineage>
        <taxon>Eukaryota</taxon>
        <taxon>Viridiplantae</taxon>
        <taxon>Chlorophyta</taxon>
        <taxon>core chlorophytes</taxon>
        <taxon>Chlorophyceae</taxon>
        <taxon>CS clade</taxon>
        <taxon>Chlamydomonadales</taxon>
        <taxon>Haematococcaceae</taxon>
        <taxon>Haematococcus</taxon>
    </lineage>
</organism>
<gene>
    <name evidence="2" type="ORF">HaLaN_19029</name>
</gene>
<sequence>ILLISQQHFTSVAFSEASGVAVLEFVVHFWPRDLAMQSSSLKRGLATSAPSSSRLIAAPRRACQIFAQPKGAPKDASAIGFKWDGSNLRWVRDDRYIGVEQQTMIVPKSGTPYTVWPVIHAELTARNLQSVTAAEAAKMQQQGWTLLDVRLEGDFDASHAADSVNISLYRFTAGNELWDKIKRVAMAGFAMKATERDPDFADKVAARFKKNQKLIVVCAIGGTLDTKLRLRPDKYKDGVKDLDRSFGRESRSLKACYQLMKAGWTSSNLVFMEGGVQQWRFQGFPVEASA</sequence>
<dbReference type="AlphaFoldDB" id="A0A699ZSG3"/>
<dbReference type="PANTHER" id="PTHR44920:SF2">
    <property type="entry name" value="RHODANESE DOMAIN-CONTAINING PROTEIN"/>
    <property type="match status" value="1"/>
</dbReference>
<dbReference type="PANTHER" id="PTHR44920">
    <property type="entry name" value="RHODANESE-LIKE DOMAIN-CONTAINING PROTEIN 14, CHLOROPLASTIC-RELATED"/>
    <property type="match status" value="1"/>
</dbReference>
<dbReference type="CDD" id="cd00158">
    <property type="entry name" value="RHOD"/>
    <property type="match status" value="1"/>
</dbReference>
<dbReference type="SMART" id="SM00450">
    <property type="entry name" value="RHOD"/>
    <property type="match status" value="1"/>
</dbReference>
<dbReference type="Gene3D" id="3.40.250.10">
    <property type="entry name" value="Rhodanese-like domain"/>
    <property type="match status" value="1"/>
</dbReference>
<evidence type="ECO:0000313" key="3">
    <source>
        <dbReference type="Proteomes" id="UP000485058"/>
    </source>
</evidence>
<protein>
    <submittedName>
        <fullName evidence="2">Rhodanese domain-containing protein</fullName>
    </submittedName>
</protein>
<evidence type="ECO:0000313" key="2">
    <source>
        <dbReference type="EMBL" id="GFH21676.1"/>
    </source>
</evidence>
<dbReference type="Pfam" id="PF00581">
    <property type="entry name" value="Rhodanese"/>
    <property type="match status" value="1"/>
</dbReference>
<dbReference type="PROSITE" id="PS50206">
    <property type="entry name" value="RHODANESE_3"/>
    <property type="match status" value="1"/>
</dbReference>
<evidence type="ECO:0000259" key="1">
    <source>
        <dbReference type="PROSITE" id="PS50206"/>
    </source>
</evidence>
<accession>A0A699ZSG3</accession>
<feature type="domain" description="Rhodanese" evidence="1">
    <location>
        <begin position="140"/>
        <end position="288"/>
    </location>
</feature>
<reference evidence="2 3" key="1">
    <citation type="submission" date="2020-02" db="EMBL/GenBank/DDBJ databases">
        <title>Draft genome sequence of Haematococcus lacustris strain NIES-144.</title>
        <authorList>
            <person name="Morimoto D."/>
            <person name="Nakagawa S."/>
            <person name="Yoshida T."/>
            <person name="Sawayama S."/>
        </authorList>
    </citation>
    <scope>NUCLEOTIDE SEQUENCE [LARGE SCALE GENOMIC DNA]</scope>
    <source>
        <strain evidence="2 3">NIES-144</strain>
    </source>
</reference>
<feature type="non-terminal residue" evidence="2">
    <location>
        <position position="1"/>
    </location>
</feature>
<feature type="non-terminal residue" evidence="2">
    <location>
        <position position="290"/>
    </location>
</feature>
<dbReference type="GO" id="GO:0009507">
    <property type="term" value="C:chloroplast"/>
    <property type="evidence" value="ECO:0007669"/>
    <property type="project" value="TreeGrafter"/>
</dbReference>
<dbReference type="Proteomes" id="UP000485058">
    <property type="component" value="Unassembled WGS sequence"/>
</dbReference>
<proteinExistence type="predicted"/>
<dbReference type="EMBL" id="BLLF01001879">
    <property type="protein sequence ID" value="GFH21676.1"/>
    <property type="molecule type" value="Genomic_DNA"/>
</dbReference>
<name>A0A699ZSG3_HAELA</name>